<dbReference type="InterPro" id="IPR021109">
    <property type="entry name" value="Peptidase_aspartic_dom_sf"/>
</dbReference>
<evidence type="ECO:0000313" key="2">
    <source>
        <dbReference type="Proteomes" id="UP001412067"/>
    </source>
</evidence>
<keyword evidence="2" id="KW-1185">Reference proteome</keyword>
<reference evidence="1 2" key="1">
    <citation type="journal article" date="2022" name="Nat. Plants">
        <title>Genomes of leafy and leafless Platanthera orchids illuminate the evolution of mycoheterotrophy.</title>
        <authorList>
            <person name="Li M.H."/>
            <person name="Liu K.W."/>
            <person name="Li Z."/>
            <person name="Lu H.C."/>
            <person name="Ye Q.L."/>
            <person name="Zhang D."/>
            <person name="Wang J.Y."/>
            <person name="Li Y.F."/>
            <person name="Zhong Z.M."/>
            <person name="Liu X."/>
            <person name="Yu X."/>
            <person name="Liu D.K."/>
            <person name="Tu X.D."/>
            <person name="Liu B."/>
            <person name="Hao Y."/>
            <person name="Liao X.Y."/>
            <person name="Jiang Y.T."/>
            <person name="Sun W.H."/>
            <person name="Chen J."/>
            <person name="Chen Y.Q."/>
            <person name="Ai Y."/>
            <person name="Zhai J.W."/>
            <person name="Wu S.S."/>
            <person name="Zhou Z."/>
            <person name="Hsiao Y.Y."/>
            <person name="Wu W.L."/>
            <person name="Chen Y.Y."/>
            <person name="Lin Y.F."/>
            <person name="Hsu J.L."/>
            <person name="Li C.Y."/>
            <person name="Wang Z.W."/>
            <person name="Zhao X."/>
            <person name="Zhong W.Y."/>
            <person name="Ma X.K."/>
            <person name="Ma L."/>
            <person name="Huang J."/>
            <person name="Chen G.Z."/>
            <person name="Huang M.Z."/>
            <person name="Huang L."/>
            <person name="Peng D.H."/>
            <person name="Luo Y.B."/>
            <person name="Zou S.Q."/>
            <person name="Chen S.P."/>
            <person name="Lan S."/>
            <person name="Tsai W.C."/>
            <person name="Van de Peer Y."/>
            <person name="Liu Z.J."/>
        </authorList>
    </citation>
    <scope>NUCLEOTIDE SEQUENCE [LARGE SCALE GENOMIC DNA]</scope>
    <source>
        <strain evidence="1">Lor288</strain>
    </source>
</reference>
<sequence length="82" mass="9195">MHADRVCVVKIQIGDREFDFLALVLPLVDFDVIFGIDWLSEQGVYIDCNRKEVKLGLNTDRETTFAGMKGSGKIFVGVTMVI</sequence>
<name>A0ABR2LFZ1_9ASPA</name>
<evidence type="ECO:0000313" key="1">
    <source>
        <dbReference type="EMBL" id="KAK8939372.1"/>
    </source>
</evidence>
<dbReference type="EMBL" id="JBBWWR010000020">
    <property type="protein sequence ID" value="KAK8939372.1"/>
    <property type="molecule type" value="Genomic_DNA"/>
</dbReference>
<accession>A0ABR2LFZ1</accession>
<dbReference type="Gene3D" id="2.40.70.10">
    <property type="entry name" value="Acid Proteases"/>
    <property type="match status" value="1"/>
</dbReference>
<comment type="caution">
    <text evidence="1">The sequence shown here is derived from an EMBL/GenBank/DDBJ whole genome shotgun (WGS) entry which is preliminary data.</text>
</comment>
<dbReference type="Pfam" id="PF08284">
    <property type="entry name" value="RVP_2"/>
    <property type="match status" value="1"/>
</dbReference>
<protein>
    <submittedName>
        <fullName evidence="1">Uncharacterized protein</fullName>
    </submittedName>
</protein>
<organism evidence="1 2">
    <name type="scientific">Platanthera guangdongensis</name>
    <dbReference type="NCBI Taxonomy" id="2320717"/>
    <lineage>
        <taxon>Eukaryota</taxon>
        <taxon>Viridiplantae</taxon>
        <taxon>Streptophyta</taxon>
        <taxon>Embryophyta</taxon>
        <taxon>Tracheophyta</taxon>
        <taxon>Spermatophyta</taxon>
        <taxon>Magnoliopsida</taxon>
        <taxon>Liliopsida</taxon>
        <taxon>Asparagales</taxon>
        <taxon>Orchidaceae</taxon>
        <taxon>Orchidoideae</taxon>
        <taxon>Orchideae</taxon>
        <taxon>Orchidinae</taxon>
        <taxon>Platanthera</taxon>
    </lineage>
</organism>
<gene>
    <name evidence="1" type="ORF">KSP40_PGU002528</name>
</gene>
<proteinExistence type="predicted"/>
<dbReference type="Proteomes" id="UP001412067">
    <property type="component" value="Unassembled WGS sequence"/>
</dbReference>